<protein>
    <submittedName>
        <fullName evidence="1">Glycosyltransferase</fullName>
    </submittedName>
</protein>
<comment type="caution">
    <text evidence="1">The sequence shown here is derived from an EMBL/GenBank/DDBJ whole genome shotgun (WGS) entry which is preliminary data.</text>
</comment>
<accession>A0A318M9X7</accession>
<evidence type="ECO:0000313" key="2">
    <source>
        <dbReference type="Proteomes" id="UP000247744"/>
    </source>
</evidence>
<organism evidence="1 2">
    <name type="scientific">Bifidobacterium asteroides</name>
    <dbReference type="NCBI Taxonomy" id="1684"/>
    <lineage>
        <taxon>Bacteria</taxon>
        <taxon>Bacillati</taxon>
        <taxon>Actinomycetota</taxon>
        <taxon>Actinomycetes</taxon>
        <taxon>Bifidobacteriales</taxon>
        <taxon>Bifidobacteriaceae</taxon>
        <taxon>Bifidobacterium</taxon>
    </lineage>
</organism>
<dbReference type="Gene3D" id="3.10.180.10">
    <property type="entry name" value="2,3-Dihydroxybiphenyl 1,2-Dioxygenase, domain 1"/>
    <property type="match status" value="1"/>
</dbReference>
<dbReference type="InterPro" id="IPR029068">
    <property type="entry name" value="Glyas_Bleomycin-R_OHBP_Dase"/>
</dbReference>
<reference evidence="1 2" key="1">
    <citation type="submission" date="2018-05" db="EMBL/GenBank/DDBJ databases">
        <title>Reference genomes for bee gut microbiota database.</title>
        <authorList>
            <person name="Ellegaard K.M."/>
        </authorList>
    </citation>
    <scope>NUCLEOTIDE SEQUENCE [LARGE SCALE GENOMIC DNA]</scope>
    <source>
        <strain evidence="1 2">ESL0200</strain>
    </source>
</reference>
<dbReference type="CDD" id="cd06587">
    <property type="entry name" value="VOC"/>
    <property type="match status" value="1"/>
</dbReference>
<dbReference type="RefSeq" id="WP_110452057.1">
    <property type="nucleotide sequence ID" value="NZ_QGLL01000006.1"/>
</dbReference>
<keyword evidence="1" id="KW-0808">Transferase</keyword>
<dbReference type="Proteomes" id="UP000247744">
    <property type="component" value="Unassembled WGS sequence"/>
</dbReference>
<sequence>MHNRDQSKAAAYTGAAIISPVPEPGKNAEPPEPYRGIYLMPMFMCLYSHNLGESEAFWTQGLGFINLYTMPGMMIHLRRWAFQDVLIRKSGSNTRSSDTDMESIGSLSVAVAEKQIGKIVDACERLRPGSTSAPIRKPWNSLEARIHTPEGLVLTLTAALAVDKEQTEVYLNMHGQ</sequence>
<evidence type="ECO:0000313" key="1">
    <source>
        <dbReference type="EMBL" id="PXY82784.1"/>
    </source>
</evidence>
<gene>
    <name evidence="1" type="ORF">DKK75_03450</name>
</gene>
<name>A0A318M9X7_9BIFI</name>
<dbReference type="AlphaFoldDB" id="A0A318M9X7"/>
<dbReference type="EMBL" id="QGLL01000006">
    <property type="protein sequence ID" value="PXY82784.1"/>
    <property type="molecule type" value="Genomic_DNA"/>
</dbReference>
<dbReference type="OrthoDB" id="5066780at2"/>
<dbReference type="SUPFAM" id="SSF54593">
    <property type="entry name" value="Glyoxalase/Bleomycin resistance protein/Dihydroxybiphenyl dioxygenase"/>
    <property type="match status" value="1"/>
</dbReference>
<proteinExistence type="predicted"/>
<dbReference type="GO" id="GO:0016740">
    <property type="term" value="F:transferase activity"/>
    <property type="evidence" value="ECO:0007669"/>
    <property type="project" value="UniProtKB-KW"/>
</dbReference>